<evidence type="ECO:0008006" key="5">
    <source>
        <dbReference type="Google" id="ProtNLM"/>
    </source>
</evidence>
<gene>
    <name evidence="3" type="ORF">JSE7799_03484</name>
</gene>
<dbReference type="EMBL" id="CYPR01000229">
    <property type="protein sequence ID" value="CUH40749.1"/>
    <property type="molecule type" value="Genomic_DNA"/>
</dbReference>
<protein>
    <recommendedName>
        <fullName evidence="5">Flp pilus assembly protein TadG</fullName>
    </recommendedName>
</protein>
<evidence type="ECO:0000256" key="2">
    <source>
        <dbReference type="SAM" id="Phobius"/>
    </source>
</evidence>
<name>A0A0M7BEY5_9RHOB</name>
<dbReference type="OrthoDB" id="7876207at2"/>
<feature type="region of interest" description="Disordered" evidence="1">
    <location>
        <begin position="195"/>
        <end position="218"/>
    </location>
</feature>
<dbReference type="RefSeq" id="WP_144431785.1">
    <property type="nucleotide sequence ID" value="NZ_CYPR01000229.1"/>
</dbReference>
<organism evidence="3 4">
    <name type="scientific">Jannaschia seosinensis</name>
    <dbReference type="NCBI Taxonomy" id="313367"/>
    <lineage>
        <taxon>Bacteria</taxon>
        <taxon>Pseudomonadati</taxon>
        <taxon>Pseudomonadota</taxon>
        <taxon>Alphaproteobacteria</taxon>
        <taxon>Rhodobacterales</taxon>
        <taxon>Roseobacteraceae</taxon>
        <taxon>Jannaschia</taxon>
    </lineage>
</organism>
<keyword evidence="2" id="KW-0812">Transmembrane</keyword>
<proteinExistence type="predicted"/>
<dbReference type="AlphaFoldDB" id="A0A0M7BEY5"/>
<evidence type="ECO:0000256" key="1">
    <source>
        <dbReference type="SAM" id="MobiDB-lite"/>
    </source>
</evidence>
<dbReference type="Proteomes" id="UP000049455">
    <property type="component" value="Unassembled WGS sequence"/>
</dbReference>
<evidence type="ECO:0000313" key="3">
    <source>
        <dbReference type="EMBL" id="CUH40749.1"/>
    </source>
</evidence>
<dbReference type="STRING" id="313367.JSE7799_03484"/>
<evidence type="ECO:0000313" key="4">
    <source>
        <dbReference type="Proteomes" id="UP000049455"/>
    </source>
</evidence>
<accession>A0A0M7BEY5</accession>
<feature type="transmembrane region" description="Helical" evidence="2">
    <location>
        <begin position="24"/>
        <end position="46"/>
    </location>
</feature>
<keyword evidence="2" id="KW-1133">Transmembrane helix</keyword>
<reference evidence="3 4" key="1">
    <citation type="submission" date="2015-09" db="EMBL/GenBank/DDBJ databases">
        <authorList>
            <person name="Jackson K.R."/>
            <person name="Lunt B.L."/>
            <person name="Fisher J.N.B."/>
            <person name="Gardner A.V."/>
            <person name="Bailey M.E."/>
            <person name="Deus L.M."/>
            <person name="Earl A.S."/>
            <person name="Gibby P.D."/>
            <person name="Hartmann K.A."/>
            <person name="Liu J.E."/>
            <person name="Manci A.M."/>
            <person name="Nielsen D.A."/>
            <person name="Solomon M.B."/>
            <person name="Breakwell D.P."/>
            <person name="Burnett S.H."/>
            <person name="Grose J.H."/>
        </authorList>
    </citation>
    <scope>NUCLEOTIDE SEQUENCE [LARGE SCALE GENOMIC DNA]</scope>
    <source>
        <strain evidence="3 4">CECT 7799</strain>
    </source>
</reference>
<keyword evidence="2" id="KW-0472">Membrane</keyword>
<keyword evidence="4" id="KW-1185">Reference proteome</keyword>
<sequence length="218" mass="24129">MKSSACSPRVVPASRFLSNEDGSMSIEAVLVLPLLCFLFMAGFSYFDGYRRDATMSKATYAVADLLSRRRDVVRPFDLEGLENIYETMVFSTEEETYMRFTEIERVPDADGGLQITWSYATDGQKAMSDRALDLLKGRIPRFDIGKRVLLVQAYTIDQPDFRVFLPDRIVDTIHLVSARYERCIAFSPTGDDPDGCVLAGGSGSGSGTTDEPLSGIDS</sequence>